<keyword evidence="2" id="KW-0732">Signal</keyword>
<reference evidence="3 4" key="1">
    <citation type="submission" date="2024-12" db="EMBL/GenBank/DDBJ databases">
        <title>The unique morphological basis and parallel evolutionary history of personate flowers in Penstemon.</title>
        <authorList>
            <person name="Depatie T.H."/>
            <person name="Wessinger C.A."/>
        </authorList>
    </citation>
    <scope>NUCLEOTIDE SEQUENCE [LARGE SCALE GENOMIC DNA]</scope>
    <source>
        <strain evidence="3">WTNN_2</strain>
        <tissue evidence="3">Leaf</tissue>
    </source>
</reference>
<dbReference type="EMBL" id="JBJXBP010000001">
    <property type="protein sequence ID" value="KAL3849471.1"/>
    <property type="molecule type" value="Genomic_DNA"/>
</dbReference>
<evidence type="ECO:0000313" key="4">
    <source>
        <dbReference type="Proteomes" id="UP001634393"/>
    </source>
</evidence>
<evidence type="ECO:0000256" key="1">
    <source>
        <dbReference type="SAM" id="MobiDB-lite"/>
    </source>
</evidence>
<accession>A0ABD3UIW0</accession>
<feature type="signal peptide" evidence="2">
    <location>
        <begin position="1"/>
        <end position="26"/>
    </location>
</feature>
<feature type="chain" id="PRO_5044892241" evidence="2">
    <location>
        <begin position="27"/>
        <end position="77"/>
    </location>
</feature>
<feature type="compositionally biased region" description="Basic and acidic residues" evidence="1">
    <location>
        <begin position="48"/>
        <end position="59"/>
    </location>
</feature>
<evidence type="ECO:0000256" key="2">
    <source>
        <dbReference type="SAM" id="SignalP"/>
    </source>
</evidence>
<protein>
    <submittedName>
        <fullName evidence="3">Uncharacterized protein</fullName>
    </submittedName>
</protein>
<proteinExistence type="predicted"/>
<evidence type="ECO:0000313" key="3">
    <source>
        <dbReference type="EMBL" id="KAL3849471.1"/>
    </source>
</evidence>
<dbReference type="Proteomes" id="UP001634393">
    <property type="component" value="Unassembled WGS sequence"/>
</dbReference>
<comment type="caution">
    <text evidence="3">The sequence shown here is derived from an EMBL/GenBank/DDBJ whole genome shotgun (WGS) entry which is preliminary data.</text>
</comment>
<organism evidence="3 4">
    <name type="scientific">Penstemon smallii</name>
    <dbReference type="NCBI Taxonomy" id="265156"/>
    <lineage>
        <taxon>Eukaryota</taxon>
        <taxon>Viridiplantae</taxon>
        <taxon>Streptophyta</taxon>
        <taxon>Embryophyta</taxon>
        <taxon>Tracheophyta</taxon>
        <taxon>Spermatophyta</taxon>
        <taxon>Magnoliopsida</taxon>
        <taxon>eudicotyledons</taxon>
        <taxon>Gunneridae</taxon>
        <taxon>Pentapetalae</taxon>
        <taxon>asterids</taxon>
        <taxon>lamiids</taxon>
        <taxon>Lamiales</taxon>
        <taxon>Plantaginaceae</taxon>
        <taxon>Cheloneae</taxon>
        <taxon>Penstemon</taxon>
    </lineage>
</organism>
<name>A0ABD3UIW0_9LAMI</name>
<keyword evidence="4" id="KW-1185">Reference proteome</keyword>
<dbReference type="AlphaFoldDB" id="A0ABD3UIW0"/>
<sequence>MAKMRLIIAFMVLLLIMSSSIGKAAAGRVIVNEKQYQVQEEKIMAGKEAESGLDGDNHHYYSIPDFNRQGGTTPGRD</sequence>
<feature type="region of interest" description="Disordered" evidence="1">
    <location>
        <begin position="48"/>
        <end position="77"/>
    </location>
</feature>
<gene>
    <name evidence="3" type="ORF">ACJIZ3_011353</name>
</gene>